<gene>
    <name evidence="1" type="ORF">U27_02825</name>
</gene>
<evidence type="ECO:0000313" key="1">
    <source>
        <dbReference type="EMBL" id="GAK55864.1"/>
    </source>
</evidence>
<dbReference type="AlphaFoldDB" id="A0A081BU59"/>
<evidence type="ECO:0000313" key="2">
    <source>
        <dbReference type="Proteomes" id="UP000030661"/>
    </source>
</evidence>
<dbReference type="Proteomes" id="UP000030661">
    <property type="component" value="Unassembled WGS sequence"/>
</dbReference>
<sequence length="401" mass="44895">MQRGQQYLWCGVILILFLSGCAPGVKQKPLTVEKTYENGILDLTRSLEHAITTAGKETVAILDFSDAEKNLTDLSLVMTDDIASALANTEKELWVVSGPYLRELINRSKFTMSDLRENPEIASKFWQIMGIETVMTGMVSVQDEDTLQLATRIFNMDVEEEDAVSQQLLGEYTQTMLAKNVVRQPPLRSARAAMPIPEFPWPPPQPSASVKVPSEFLLNSETSTLLQEVAERLERAFEQAGYGEYSYYQVPDGFALISQIEQYNPDGTPKELPDRWAAALTPPRSFSLTAYVKSLFTSQAGYYRIIAFIVTSAPFAQTTNIVTPQEAEAWVTGGSRQLPANIGELGYTDHHYCTALIYEFEQTDQNSAPMFKELSELSGKEHLKKATLWSVLFSLRAILQF</sequence>
<name>A0A081BU59_VECG1</name>
<protein>
    <submittedName>
        <fullName evidence="1">Uncharacterized protein</fullName>
    </submittedName>
</protein>
<dbReference type="STRING" id="1499967.U27_02825"/>
<proteinExistence type="predicted"/>
<dbReference type="EMBL" id="DF820464">
    <property type="protein sequence ID" value="GAK55864.1"/>
    <property type="molecule type" value="Genomic_DNA"/>
</dbReference>
<keyword evidence="2" id="KW-1185">Reference proteome</keyword>
<dbReference type="PROSITE" id="PS51257">
    <property type="entry name" value="PROKAR_LIPOPROTEIN"/>
    <property type="match status" value="1"/>
</dbReference>
<dbReference type="HOGENOM" id="CLU_684526_0_0_0"/>
<reference evidence="1" key="1">
    <citation type="journal article" date="2015" name="PeerJ">
        <title>First genomic representation of candidate bacterial phylum KSB3 points to enhanced environmental sensing as a trigger of wastewater bulking.</title>
        <authorList>
            <person name="Sekiguchi Y."/>
            <person name="Ohashi A."/>
            <person name="Parks D.H."/>
            <person name="Yamauchi T."/>
            <person name="Tyson G.W."/>
            <person name="Hugenholtz P."/>
        </authorList>
    </citation>
    <scope>NUCLEOTIDE SEQUENCE [LARGE SCALE GENOMIC DNA]</scope>
</reference>
<accession>A0A081BU59</accession>
<dbReference type="eggNOG" id="COG4249">
    <property type="taxonomic scope" value="Bacteria"/>
</dbReference>
<organism evidence="1">
    <name type="scientific">Vecturithrix granuli</name>
    <dbReference type="NCBI Taxonomy" id="1499967"/>
    <lineage>
        <taxon>Bacteria</taxon>
        <taxon>Candidatus Moduliflexota</taxon>
        <taxon>Candidatus Vecturitrichia</taxon>
        <taxon>Candidatus Vecturitrichales</taxon>
        <taxon>Candidatus Vecturitrichaceae</taxon>
        <taxon>Candidatus Vecturithrix</taxon>
    </lineage>
</organism>